<dbReference type="AlphaFoldDB" id="A0A6G9AQ88"/>
<dbReference type="KEGG" id="spib:G8759_19550"/>
<dbReference type="InterPro" id="IPR029058">
    <property type="entry name" value="AB_hydrolase_fold"/>
</dbReference>
<dbReference type="RefSeq" id="WP_167211133.1">
    <property type="nucleotide sequence ID" value="NZ_CP050063.1"/>
</dbReference>
<keyword evidence="4" id="KW-1185">Reference proteome</keyword>
<keyword evidence="1" id="KW-0812">Transmembrane</keyword>
<organism evidence="3 4">
    <name type="scientific">Spirosoma aureum</name>
    <dbReference type="NCBI Taxonomy" id="2692134"/>
    <lineage>
        <taxon>Bacteria</taxon>
        <taxon>Pseudomonadati</taxon>
        <taxon>Bacteroidota</taxon>
        <taxon>Cytophagia</taxon>
        <taxon>Cytophagales</taxon>
        <taxon>Cytophagaceae</taxon>
        <taxon>Spirosoma</taxon>
    </lineage>
</organism>
<dbReference type="GO" id="GO:0016787">
    <property type="term" value="F:hydrolase activity"/>
    <property type="evidence" value="ECO:0007669"/>
    <property type="project" value="UniProtKB-KW"/>
</dbReference>
<feature type="transmembrane region" description="Helical" evidence="1">
    <location>
        <begin position="56"/>
        <end position="73"/>
    </location>
</feature>
<reference evidence="3 4" key="1">
    <citation type="submission" date="2020-03" db="EMBL/GenBank/DDBJ databases">
        <authorList>
            <person name="Kim M.K."/>
        </authorList>
    </citation>
    <scope>NUCLEOTIDE SEQUENCE [LARGE SCALE GENOMIC DNA]</scope>
    <source>
        <strain evidence="3 4">BT328</strain>
    </source>
</reference>
<dbReference type="Gene3D" id="3.40.50.1820">
    <property type="entry name" value="alpha/beta hydrolase"/>
    <property type="match status" value="1"/>
</dbReference>
<evidence type="ECO:0000256" key="1">
    <source>
        <dbReference type="SAM" id="Phobius"/>
    </source>
</evidence>
<feature type="transmembrane region" description="Helical" evidence="1">
    <location>
        <begin position="110"/>
        <end position="128"/>
    </location>
</feature>
<dbReference type="Pfam" id="PF12697">
    <property type="entry name" value="Abhydrolase_6"/>
    <property type="match status" value="1"/>
</dbReference>
<evidence type="ECO:0000313" key="4">
    <source>
        <dbReference type="Proteomes" id="UP000501802"/>
    </source>
</evidence>
<sequence>MNIYFISGLGADKRIFQKLVLPDYYQFIYLDWLPVMPSDTLESYAFRMAQLIDTSVPFYVIGVSFGGMIATEIAKKLKPLKTIIISSIGLSAGLPWYWRFFGKLSLDRFIPVTIFALPIAPTYWLFGAKDAATKLLLKQILLDTDKVFMKWAIRAILTWDNQRIPTSVIHIHGTHDKILPIRFTTPDLIVMQGGHLMVYSHSNEVSHLVGLLLI</sequence>
<evidence type="ECO:0000259" key="2">
    <source>
        <dbReference type="Pfam" id="PF12697"/>
    </source>
</evidence>
<dbReference type="Proteomes" id="UP000501802">
    <property type="component" value="Chromosome"/>
</dbReference>
<keyword evidence="1" id="KW-1133">Transmembrane helix</keyword>
<keyword evidence="1" id="KW-0472">Membrane</keyword>
<protein>
    <submittedName>
        <fullName evidence="3">Alpha/beta hydrolase</fullName>
    </submittedName>
</protein>
<feature type="transmembrane region" description="Helical" evidence="1">
    <location>
        <begin position="80"/>
        <end position="98"/>
    </location>
</feature>
<keyword evidence="3" id="KW-0378">Hydrolase</keyword>
<evidence type="ECO:0000313" key="3">
    <source>
        <dbReference type="EMBL" id="QIP14651.1"/>
    </source>
</evidence>
<accession>A0A6G9AQ88</accession>
<dbReference type="InterPro" id="IPR000073">
    <property type="entry name" value="AB_hydrolase_1"/>
</dbReference>
<gene>
    <name evidence="3" type="ORF">G8759_19550</name>
</gene>
<feature type="domain" description="AB hydrolase-1" evidence="2">
    <location>
        <begin position="4"/>
        <end position="204"/>
    </location>
</feature>
<dbReference type="SUPFAM" id="SSF53474">
    <property type="entry name" value="alpha/beta-Hydrolases"/>
    <property type="match status" value="1"/>
</dbReference>
<proteinExistence type="predicted"/>
<name>A0A6G9AQ88_9BACT</name>
<dbReference type="EMBL" id="CP050063">
    <property type="protein sequence ID" value="QIP14651.1"/>
    <property type="molecule type" value="Genomic_DNA"/>
</dbReference>